<protein>
    <recommendedName>
        <fullName evidence="8">Membrane protein required for colicin V production</fullName>
    </recommendedName>
</protein>
<reference evidence="6" key="1">
    <citation type="journal article" date="2014" name="Int. J. Syst. Evol. Microbiol.">
        <title>Complete genome sequence of Corynebacterium casei LMG S-19264T (=DSM 44701T), isolated from a smear-ripened cheese.</title>
        <authorList>
            <consortium name="US DOE Joint Genome Institute (JGI-PGF)"/>
            <person name="Walter F."/>
            <person name="Albersmeier A."/>
            <person name="Kalinowski J."/>
            <person name="Ruckert C."/>
        </authorList>
    </citation>
    <scope>NUCLEOTIDE SEQUENCE</scope>
    <source>
        <strain evidence="6">KCTC 12719</strain>
    </source>
</reference>
<dbReference type="RefSeq" id="WP_189602644.1">
    <property type="nucleotide sequence ID" value="NZ_BMXB01000001.1"/>
</dbReference>
<evidence type="ECO:0000256" key="3">
    <source>
        <dbReference type="ARBA" id="ARBA00022989"/>
    </source>
</evidence>
<sequence>MNVIDIVLSIFLLLGCVRGFFKGFFIELAGLVALILGIYAAIHFSDRMFAFLQLFITWEEKYLTILAFALTFTIVVIIISIIGKVLTKMAGILALGLVNRLLGALFGMLKTAFLASVFFMFLNQSEAFRMEEETKEGAVLYPPVEKLAPMFLPTIISEIKEGELFETSSEEE</sequence>
<dbReference type="GO" id="GO:0016020">
    <property type="term" value="C:membrane"/>
    <property type="evidence" value="ECO:0007669"/>
    <property type="project" value="UniProtKB-SubCell"/>
</dbReference>
<evidence type="ECO:0000256" key="4">
    <source>
        <dbReference type="ARBA" id="ARBA00023136"/>
    </source>
</evidence>
<keyword evidence="2 5" id="KW-0812">Transmembrane</keyword>
<evidence type="ECO:0008006" key="8">
    <source>
        <dbReference type="Google" id="ProtNLM"/>
    </source>
</evidence>
<organism evidence="6 7">
    <name type="scientific">Salinimicrobium marinum</name>
    <dbReference type="NCBI Taxonomy" id="680283"/>
    <lineage>
        <taxon>Bacteria</taxon>
        <taxon>Pseudomonadati</taxon>
        <taxon>Bacteroidota</taxon>
        <taxon>Flavobacteriia</taxon>
        <taxon>Flavobacteriales</taxon>
        <taxon>Flavobacteriaceae</taxon>
        <taxon>Salinimicrobium</taxon>
    </lineage>
</organism>
<evidence type="ECO:0000313" key="6">
    <source>
        <dbReference type="EMBL" id="GHA23556.1"/>
    </source>
</evidence>
<comment type="subcellular location">
    <subcellularLocation>
        <location evidence="1">Membrane</location>
        <topology evidence="1">Multi-pass membrane protein</topology>
    </subcellularLocation>
</comment>
<name>A0A918VTC6_9FLAO</name>
<proteinExistence type="predicted"/>
<reference evidence="6" key="2">
    <citation type="submission" date="2020-09" db="EMBL/GenBank/DDBJ databases">
        <authorList>
            <person name="Sun Q."/>
            <person name="Kim S."/>
        </authorList>
    </citation>
    <scope>NUCLEOTIDE SEQUENCE</scope>
    <source>
        <strain evidence="6">KCTC 12719</strain>
    </source>
</reference>
<dbReference type="GO" id="GO:0009403">
    <property type="term" value="P:toxin biosynthetic process"/>
    <property type="evidence" value="ECO:0007669"/>
    <property type="project" value="InterPro"/>
</dbReference>
<accession>A0A918VTC6</accession>
<dbReference type="InterPro" id="IPR003825">
    <property type="entry name" value="Colicin-V_CvpA"/>
</dbReference>
<gene>
    <name evidence="6" type="ORF">GCM10007103_00750</name>
</gene>
<feature type="transmembrane region" description="Helical" evidence="5">
    <location>
        <begin position="62"/>
        <end position="82"/>
    </location>
</feature>
<keyword evidence="7" id="KW-1185">Reference proteome</keyword>
<evidence type="ECO:0000313" key="7">
    <source>
        <dbReference type="Proteomes" id="UP000610456"/>
    </source>
</evidence>
<keyword evidence="3 5" id="KW-1133">Transmembrane helix</keyword>
<feature type="transmembrane region" description="Helical" evidence="5">
    <location>
        <begin position="102"/>
        <end position="122"/>
    </location>
</feature>
<dbReference type="EMBL" id="BMXB01000001">
    <property type="protein sequence ID" value="GHA23556.1"/>
    <property type="molecule type" value="Genomic_DNA"/>
</dbReference>
<evidence type="ECO:0000256" key="2">
    <source>
        <dbReference type="ARBA" id="ARBA00022692"/>
    </source>
</evidence>
<dbReference type="Proteomes" id="UP000610456">
    <property type="component" value="Unassembled WGS sequence"/>
</dbReference>
<feature type="transmembrane region" description="Helical" evidence="5">
    <location>
        <begin position="20"/>
        <end position="42"/>
    </location>
</feature>
<dbReference type="PANTHER" id="PTHR37306">
    <property type="entry name" value="COLICIN V PRODUCTION PROTEIN"/>
    <property type="match status" value="1"/>
</dbReference>
<evidence type="ECO:0000256" key="1">
    <source>
        <dbReference type="ARBA" id="ARBA00004141"/>
    </source>
</evidence>
<keyword evidence="4 5" id="KW-0472">Membrane</keyword>
<dbReference type="AlphaFoldDB" id="A0A918VTC6"/>
<dbReference type="Pfam" id="PF02674">
    <property type="entry name" value="Colicin_V"/>
    <property type="match status" value="1"/>
</dbReference>
<evidence type="ECO:0000256" key="5">
    <source>
        <dbReference type="SAM" id="Phobius"/>
    </source>
</evidence>
<comment type="caution">
    <text evidence="6">The sequence shown here is derived from an EMBL/GenBank/DDBJ whole genome shotgun (WGS) entry which is preliminary data.</text>
</comment>
<dbReference type="PANTHER" id="PTHR37306:SF1">
    <property type="entry name" value="COLICIN V PRODUCTION PROTEIN"/>
    <property type="match status" value="1"/>
</dbReference>